<accession>A0ABQ0A903</accession>
<dbReference type="Gene3D" id="3.30.300.30">
    <property type="match status" value="1"/>
</dbReference>
<dbReference type="SUPFAM" id="SSF56801">
    <property type="entry name" value="Acetyl-CoA synthetase-like"/>
    <property type="match status" value="1"/>
</dbReference>
<dbReference type="PANTHER" id="PTHR43767:SF1">
    <property type="entry name" value="NONRIBOSOMAL PEPTIDE SYNTHASE PES1 (EUROFUNG)-RELATED"/>
    <property type="match status" value="1"/>
</dbReference>
<dbReference type="InterPro" id="IPR045851">
    <property type="entry name" value="AMP-bd_C_sf"/>
</dbReference>
<comment type="caution">
    <text evidence="3">The sequence shown here is derived from an EMBL/GenBank/DDBJ whole genome shotgun (WGS) entry which is preliminary data.</text>
</comment>
<dbReference type="Gene3D" id="3.40.50.12780">
    <property type="entry name" value="N-terminal domain of ligase-like"/>
    <property type="match status" value="1"/>
</dbReference>
<evidence type="ECO:0000313" key="3">
    <source>
        <dbReference type="EMBL" id="GAA6168126.1"/>
    </source>
</evidence>
<evidence type="ECO:0000259" key="1">
    <source>
        <dbReference type="Pfam" id="PF00501"/>
    </source>
</evidence>
<sequence>MENFKSLDQVLDFERTPLAGRNMPGTPYEIFRTSAAAFRELDALEFFFDARQFEQSVTFSYQELFENINRAANMFRSKGLGRSDVVAFILPNLPDTHYVIWGGEASGVVLSLNPLLEKEQLSALMTSAKVKWVVTLAPFPGSDLWQKVVHSCQENSQLAGVFQVNLLAYLQGKPSFSNPDEDSLIPCDELSVPVYDFHKEMAKHSAKELEFTSPMPDDFASCFCTGGTTGLPKIAKRSHQAEVYNAWALTKMFQSTFTENKSIFCGLPLFHVNGQILTGLTPWLTGGKVILGTPQGYRSPELVPNFWKIVEHYRVSLFSGVPTLYANLVKVPVHDLDISSLESAICGAAPMPKELFNEFQDVTGVSIIEGYGLTEGVCASSVNPGLGENTIGSIGLRLPYQDMRALVLDENGSYQRDADVNEIGSICITGPNLFMGYMEPSHDKGVWIDRGGERWLNTGDLGRQDDKGFFWLTGRKKELIIRGGHNIDPKSLEEAMHKHPDVRLAAAVARPDAYAGELPVVYVELNEGSDISEAKLLEFAQSEIFEKAAWPKSITVVEKIPVTPVGKIFKPALYMREVEQTVRVVAAQAEAIIDQLDVRQDDTRGVVAHLKVKEINEELQHRLNQYTFQHELSS</sequence>
<dbReference type="InterPro" id="IPR050237">
    <property type="entry name" value="ATP-dep_AMP-bd_enzyme"/>
</dbReference>
<reference evidence="3 4" key="1">
    <citation type="submission" date="2024-04" db="EMBL/GenBank/DDBJ databases">
        <title>Draft genome sequence of Sessilibacter corallicola NBRC 116591.</title>
        <authorList>
            <person name="Miyakawa T."/>
            <person name="Kusuya Y."/>
            <person name="Miura T."/>
        </authorList>
    </citation>
    <scope>NUCLEOTIDE SEQUENCE [LARGE SCALE GENOMIC DNA]</scope>
    <source>
        <strain evidence="3 4">KU-00831-HH</strain>
    </source>
</reference>
<feature type="domain" description="AMP-dependent synthetase/ligase" evidence="1">
    <location>
        <begin position="33"/>
        <end position="437"/>
    </location>
</feature>
<dbReference type="Pfam" id="PF13193">
    <property type="entry name" value="AMP-binding_C"/>
    <property type="match status" value="1"/>
</dbReference>
<proteinExistence type="predicted"/>
<protein>
    <submittedName>
        <fullName evidence="3">Acyl-CoA synthetase</fullName>
    </submittedName>
</protein>
<dbReference type="Proteomes" id="UP001465153">
    <property type="component" value="Unassembled WGS sequence"/>
</dbReference>
<dbReference type="PANTHER" id="PTHR43767">
    <property type="entry name" value="LONG-CHAIN-FATTY-ACID--COA LIGASE"/>
    <property type="match status" value="1"/>
</dbReference>
<evidence type="ECO:0000313" key="4">
    <source>
        <dbReference type="Proteomes" id="UP001465153"/>
    </source>
</evidence>
<organism evidence="3 4">
    <name type="scientific">Sessilibacter corallicola</name>
    <dbReference type="NCBI Taxonomy" id="2904075"/>
    <lineage>
        <taxon>Bacteria</taxon>
        <taxon>Pseudomonadati</taxon>
        <taxon>Pseudomonadota</taxon>
        <taxon>Gammaproteobacteria</taxon>
        <taxon>Cellvibrionales</taxon>
        <taxon>Cellvibrionaceae</taxon>
        <taxon>Sessilibacter</taxon>
    </lineage>
</organism>
<dbReference type="NCBIfam" id="NF005714">
    <property type="entry name" value="PRK07529.1"/>
    <property type="match status" value="1"/>
</dbReference>
<name>A0ABQ0A903_9GAMM</name>
<keyword evidence="4" id="KW-1185">Reference proteome</keyword>
<dbReference type="InterPro" id="IPR042099">
    <property type="entry name" value="ANL_N_sf"/>
</dbReference>
<dbReference type="Pfam" id="PF00501">
    <property type="entry name" value="AMP-binding"/>
    <property type="match status" value="1"/>
</dbReference>
<dbReference type="EMBL" id="BAABWN010000006">
    <property type="protein sequence ID" value="GAA6168126.1"/>
    <property type="molecule type" value="Genomic_DNA"/>
</dbReference>
<feature type="domain" description="AMP-binding enzyme C-terminal" evidence="2">
    <location>
        <begin position="492"/>
        <end position="567"/>
    </location>
</feature>
<dbReference type="InterPro" id="IPR025110">
    <property type="entry name" value="AMP-bd_C"/>
</dbReference>
<evidence type="ECO:0000259" key="2">
    <source>
        <dbReference type="Pfam" id="PF13193"/>
    </source>
</evidence>
<dbReference type="InterPro" id="IPR000873">
    <property type="entry name" value="AMP-dep_synth/lig_dom"/>
</dbReference>
<gene>
    <name evidence="3" type="ORF">NBRC116591_19370</name>
</gene>
<dbReference type="RefSeq" id="WP_353302794.1">
    <property type="nucleotide sequence ID" value="NZ_BAABWN010000006.1"/>
</dbReference>